<sequence length="261" mass="28555">MDMRNSAEAGETVSASPKPRPLRVHAKPCPPDIVSVALSHTTLTLQRHYGVGSSTMRRWLKVSGAKTRPRGGNGRRDAPKDFEVVAPGKTIAQLQIIYRCSDSMISRWRKACGIVTISSVRRPMPDQFREDAAYYSLRELAARYGVARDTITRWAVNAGIRLKGRPVAKTKDAPSIAKAGVPRTPPIPALPAGAAAQAAQHLRRFFPNVYPAAILDLKERKRLPGFGRDMWVVAGRGTLPANDLIALAESKGFDQRAWAAI</sequence>
<gene>
    <name evidence="2" type="ORF">PQ455_01575</name>
</gene>
<dbReference type="EMBL" id="CP117411">
    <property type="protein sequence ID" value="WCT73950.1"/>
    <property type="molecule type" value="Genomic_DNA"/>
</dbReference>
<feature type="region of interest" description="Disordered" evidence="1">
    <location>
        <begin position="1"/>
        <end position="24"/>
    </location>
</feature>
<evidence type="ECO:0000313" key="3">
    <source>
        <dbReference type="Proteomes" id="UP001220395"/>
    </source>
</evidence>
<evidence type="ECO:0008006" key="4">
    <source>
        <dbReference type="Google" id="ProtNLM"/>
    </source>
</evidence>
<keyword evidence="3" id="KW-1185">Reference proteome</keyword>
<protein>
    <recommendedName>
        <fullName evidence="4">Transposase</fullName>
    </recommendedName>
</protein>
<dbReference type="Proteomes" id="UP001220395">
    <property type="component" value="Chromosome"/>
</dbReference>
<organism evidence="2 3">
    <name type="scientific">Sphingomonas naphthae</name>
    <dbReference type="NCBI Taxonomy" id="1813468"/>
    <lineage>
        <taxon>Bacteria</taxon>
        <taxon>Pseudomonadati</taxon>
        <taxon>Pseudomonadota</taxon>
        <taxon>Alphaproteobacteria</taxon>
        <taxon>Sphingomonadales</taxon>
        <taxon>Sphingomonadaceae</taxon>
        <taxon>Sphingomonas</taxon>
    </lineage>
</organism>
<dbReference type="RefSeq" id="WP_273688603.1">
    <property type="nucleotide sequence ID" value="NZ_CP117411.1"/>
</dbReference>
<evidence type="ECO:0000256" key="1">
    <source>
        <dbReference type="SAM" id="MobiDB-lite"/>
    </source>
</evidence>
<proteinExistence type="predicted"/>
<evidence type="ECO:0000313" key="2">
    <source>
        <dbReference type="EMBL" id="WCT73950.1"/>
    </source>
</evidence>
<reference evidence="2 3" key="1">
    <citation type="submission" date="2023-02" db="EMBL/GenBank/DDBJ databases">
        <title>Genome sequence of Sphingomonas naphthae.</title>
        <authorList>
            <person name="Kim S."/>
            <person name="Heo J."/>
            <person name="Kwon S.-W."/>
        </authorList>
    </citation>
    <scope>NUCLEOTIDE SEQUENCE [LARGE SCALE GENOMIC DNA]</scope>
    <source>
        <strain evidence="2 3">KACC 18716</strain>
    </source>
</reference>
<name>A0ABY7TLX7_9SPHN</name>
<accession>A0ABY7TLX7</accession>